<dbReference type="SFLD" id="SFLDG01081">
    <property type="entry name" value="cleavage_of_the_Ca-Cb_bond_in"/>
    <property type="match status" value="1"/>
</dbReference>
<proteinExistence type="predicted"/>
<evidence type="ECO:0000256" key="5">
    <source>
        <dbReference type="ARBA" id="ARBA00023004"/>
    </source>
</evidence>
<comment type="cofactor">
    <cofactor evidence="1">
        <name>[4Fe-4S] cluster</name>
        <dbReference type="ChEBI" id="CHEBI:49883"/>
    </cofactor>
</comment>
<keyword evidence="9" id="KW-1185">Reference proteome</keyword>
<evidence type="ECO:0000256" key="1">
    <source>
        <dbReference type="ARBA" id="ARBA00001966"/>
    </source>
</evidence>
<dbReference type="InterPro" id="IPR007197">
    <property type="entry name" value="rSAM"/>
</dbReference>
<sequence length="505" mass="57658">MADQNRSESGGGRIRTWIDQVVRQDEIDPYLEQGKPFINEERIWREIASGSNPTPERVRDILKKSLEIQSLSPEETAVLLNVKDRQLLREMADTAARVKQKVYDSRIVTFAPLYLSNHCVNSCLYCGFRQDNGGMKRSRLSMEEIRRETEALAGKFGHKRLIVVYGEHPDSDIDFMEKSINQIYQVRAKTRKGHGSIRRVNVNAAPMSVEKLRRLKNVGVGTYQVFQESYHPGTYSQAHPPGTLKGNYLWRLFSMHRAMDAGIDDVGIGALFGLYDWRFEVMGLVHHARDLERRYNGIGPHTISFPRLEQADNAPFLNDMKYRVSDEDFLKIITILRLAVPYTGLIITAREPAHIRDKAVKLGVTQMDASTRIGLGAYSRETDGQEISSQQFMLGDTRSLEELIGDLADMGCITSFCTAGYRIGRTGERIMKLLRECHEGDFCRMNAVITFREWLDDFASPEIKVRGEALIARELAGINRDLPKYQGKFRPMYDSTCRGKRDLYL</sequence>
<dbReference type="RefSeq" id="WP_024268252.1">
    <property type="nucleotide sequence ID" value="NC_023035.1"/>
</dbReference>
<evidence type="ECO:0000256" key="2">
    <source>
        <dbReference type="ARBA" id="ARBA00022485"/>
    </source>
</evidence>
<keyword evidence="3" id="KW-0949">S-adenosyl-L-methionine</keyword>
<evidence type="ECO:0000256" key="3">
    <source>
        <dbReference type="ARBA" id="ARBA00022691"/>
    </source>
</evidence>
<keyword evidence="5" id="KW-0408">Iron</keyword>
<dbReference type="PATRIC" id="fig|1307761.3.peg.1957"/>
<dbReference type="InterPro" id="IPR058240">
    <property type="entry name" value="rSAM_sf"/>
</dbReference>
<organism evidence="8 9">
    <name type="scientific">Salinispira pacifica</name>
    <dbReference type="NCBI Taxonomy" id="1307761"/>
    <lineage>
        <taxon>Bacteria</taxon>
        <taxon>Pseudomonadati</taxon>
        <taxon>Spirochaetota</taxon>
        <taxon>Spirochaetia</taxon>
        <taxon>Spirochaetales</taxon>
        <taxon>Spirochaetaceae</taxon>
        <taxon>Salinispira</taxon>
    </lineage>
</organism>
<dbReference type="SFLD" id="SFLDG01060">
    <property type="entry name" value="BATS_domain_containing"/>
    <property type="match status" value="1"/>
</dbReference>
<dbReference type="InterPro" id="IPR034428">
    <property type="entry name" value="ThiH/NoCL/HydG-like"/>
</dbReference>
<dbReference type="InterPro" id="IPR013785">
    <property type="entry name" value="Aldolase_TIM"/>
</dbReference>
<dbReference type="OrthoDB" id="9801120at2"/>
<keyword evidence="2" id="KW-0004">4Fe-4S</keyword>
<dbReference type="NCBIfam" id="TIGR03955">
    <property type="entry name" value="rSAM_HydG"/>
    <property type="match status" value="1"/>
</dbReference>
<dbReference type="SMART" id="SM00876">
    <property type="entry name" value="BATS"/>
    <property type="match status" value="1"/>
</dbReference>
<evidence type="ECO:0000313" key="9">
    <source>
        <dbReference type="Proteomes" id="UP000018680"/>
    </source>
</evidence>
<dbReference type="GO" id="GO:0003824">
    <property type="term" value="F:catalytic activity"/>
    <property type="evidence" value="ECO:0007669"/>
    <property type="project" value="InterPro"/>
</dbReference>
<dbReference type="KEGG" id="slr:L21SP2_1964"/>
<dbReference type="EMBL" id="CP006939">
    <property type="protein sequence ID" value="AHC15335.1"/>
    <property type="molecule type" value="Genomic_DNA"/>
</dbReference>
<name>V5WI78_9SPIO</name>
<dbReference type="InterPro" id="IPR024007">
    <property type="entry name" value="FeFe-hyd_mat_HydG"/>
</dbReference>
<dbReference type="Pfam" id="PF04055">
    <property type="entry name" value="Radical_SAM"/>
    <property type="match status" value="1"/>
</dbReference>
<dbReference type="GO" id="GO:0051539">
    <property type="term" value="F:4 iron, 4 sulfur cluster binding"/>
    <property type="evidence" value="ECO:0007669"/>
    <property type="project" value="UniProtKB-KW"/>
</dbReference>
<dbReference type="Pfam" id="PF06968">
    <property type="entry name" value="BATS"/>
    <property type="match status" value="1"/>
</dbReference>
<dbReference type="CDD" id="cd01335">
    <property type="entry name" value="Radical_SAM"/>
    <property type="match status" value="1"/>
</dbReference>
<dbReference type="GO" id="GO:0044272">
    <property type="term" value="P:sulfur compound biosynthetic process"/>
    <property type="evidence" value="ECO:0007669"/>
    <property type="project" value="UniProtKB-ARBA"/>
</dbReference>
<protein>
    <submittedName>
        <fullName evidence="8">[FeFe]-hydrogenase maturation protein HydG</fullName>
    </submittedName>
</protein>
<dbReference type="STRING" id="1307761.L21SP2_1964"/>
<gene>
    <name evidence="8" type="ORF">L21SP2_1964</name>
</gene>
<dbReference type="SUPFAM" id="SSF102114">
    <property type="entry name" value="Radical SAM enzymes"/>
    <property type="match status" value="1"/>
</dbReference>
<dbReference type="Gene3D" id="3.20.20.70">
    <property type="entry name" value="Aldolase class I"/>
    <property type="match status" value="1"/>
</dbReference>
<dbReference type="SFLD" id="SFLDS00029">
    <property type="entry name" value="Radical_SAM"/>
    <property type="match status" value="1"/>
</dbReference>
<dbReference type="HOGENOM" id="CLU_046249_0_0_12"/>
<dbReference type="GO" id="GO:0046872">
    <property type="term" value="F:metal ion binding"/>
    <property type="evidence" value="ECO:0007669"/>
    <property type="project" value="UniProtKB-KW"/>
</dbReference>
<evidence type="ECO:0000259" key="7">
    <source>
        <dbReference type="PROSITE" id="PS51918"/>
    </source>
</evidence>
<dbReference type="AlphaFoldDB" id="V5WI78"/>
<feature type="domain" description="Radical SAM core" evidence="7">
    <location>
        <begin position="105"/>
        <end position="342"/>
    </location>
</feature>
<dbReference type="GO" id="GO:0042364">
    <property type="term" value="P:water-soluble vitamin biosynthetic process"/>
    <property type="evidence" value="ECO:0007669"/>
    <property type="project" value="UniProtKB-ARBA"/>
</dbReference>
<dbReference type="Proteomes" id="UP000018680">
    <property type="component" value="Chromosome"/>
</dbReference>
<evidence type="ECO:0000313" key="8">
    <source>
        <dbReference type="EMBL" id="AHC15335.1"/>
    </source>
</evidence>
<dbReference type="PANTHER" id="PTHR43583">
    <property type="entry name" value="2-IMINOACETATE SYNTHASE"/>
    <property type="match status" value="1"/>
</dbReference>
<reference evidence="8 9" key="1">
    <citation type="journal article" date="2015" name="Stand. Genomic Sci.">
        <title>Complete genome sequence and description of Salinispira pacifica gen. nov., sp. nov., a novel spirochaete isolated form a hypersaline microbial mat.</title>
        <authorList>
            <person name="Ben Hania W."/>
            <person name="Joseph M."/>
            <person name="Schumann P."/>
            <person name="Bunk B."/>
            <person name="Fiebig A."/>
            <person name="Sproer C."/>
            <person name="Klenk H.P."/>
            <person name="Fardeau M.L."/>
            <person name="Spring S."/>
        </authorList>
    </citation>
    <scope>NUCLEOTIDE SEQUENCE [LARGE SCALE GENOMIC DNA]</scope>
    <source>
        <strain evidence="8 9">L21-RPul-D2</strain>
    </source>
</reference>
<keyword evidence="4" id="KW-0479">Metal-binding</keyword>
<dbReference type="PANTHER" id="PTHR43583:SF2">
    <property type="entry name" value="THIAZOLE BIOSYNTHESIS PROTEIN"/>
    <property type="match status" value="1"/>
</dbReference>
<dbReference type="eggNOG" id="COG0502">
    <property type="taxonomic scope" value="Bacteria"/>
</dbReference>
<dbReference type="InterPro" id="IPR010722">
    <property type="entry name" value="BATS_dom"/>
</dbReference>
<accession>V5WI78</accession>
<dbReference type="PROSITE" id="PS51918">
    <property type="entry name" value="RADICAL_SAM"/>
    <property type="match status" value="1"/>
</dbReference>
<evidence type="ECO:0000256" key="6">
    <source>
        <dbReference type="ARBA" id="ARBA00023014"/>
    </source>
</evidence>
<evidence type="ECO:0000256" key="4">
    <source>
        <dbReference type="ARBA" id="ARBA00022723"/>
    </source>
</evidence>
<keyword evidence="6" id="KW-0411">Iron-sulfur</keyword>